<dbReference type="Gene3D" id="1.20.120.350">
    <property type="entry name" value="Voltage-gated potassium channels. Chain C"/>
    <property type="match status" value="1"/>
</dbReference>
<feature type="transmembrane region" description="Helical" evidence="13">
    <location>
        <begin position="200"/>
        <end position="220"/>
    </location>
</feature>
<keyword evidence="9" id="KW-0406">Ion transport</keyword>
<evidence type="ECO:0000313" key="15">
    <source>
        <dbReference type="EMBL" id="EER13485.1"/>
    </source>
</evidence>
<dbReference type="PANTHER" id="PTHR45628:SF7">
    <property type="entry name" value="VOLTAGE-DEPENDENT CALCIUM CHANNEL TYPE A SUBUNIT ALPHA-1"/>
    <property type="match status" value="1"/>
</dbReference>
<keyword evidence="5 13" id="KW-0812">Transmembrane</keyword>
<evidence type="ECO:0000256" key="11">
    <source>
        <dbReference type="ARBA" id="ARBA00023180"/>
    </source>
</evidence>
<keyword evidence="6" id="KW-0106">Calcium</keyword>
<sequence>MMGIIILLNAIEIGIQTDATDPDHPIFETLNVFFVLVYIVELIIRIYYNRADFFNDAFNIFDCILVFKTIVETFIVSGSALKSLLSLRLVRMIRLIRLVRLLRFFRELWLVLTGIIAMLKTLAWVTLLLFSLTWVCAILLRLVLGKSTAWAFTTRQIAGPYEFFDPYEYFGTPWAGLLTLFQVTTQDNWMISVARPVCRIYPIMWLFFLPYLFITAYAILNVMLASIINNAIEAAKVSLADAERVRQFSFPGK</sequence>
<protein>
    <recommendedName>
        <fullName evidence="14">Ion transport domain-containing protein</fullName>
    </recommendedName>
</protein>
<evidence type="ECO:0000256" key="5">
    <source>
        <dbReference type="ARBA" id="ARBA00022692"/>
    </source>
</evidence>
<dbReference type="OrthoDB" id="431647at2759"/>
<dbReference type="Pfam" id="PF00520">
    <property type="entry name" value="Ion_trans"/>
    <property type="match status" value="1"/>
</dbReference>
<dbReference type="RefSeq" id="XP_002781690.1">
    <property type="nucleotide sequence ID" value="XM_002781644.1"/>
</dbReference>
<dbReference type="PANTHER" id="PTHR45628">
    <property type="entry name" value="VOLTAGE-DEPENDENT CALCIUM CHANNEL TYPE A SUBUNIT ALPHA-1"/>
    <property type="match status" value="1"/>
</dbReference>
<keyword evidence="2" id="KW-0813">Transport</keyword>
<dbReference type="GO" id="GO:0098703">
    <property type="term" value="P:calcium ion import across plasma membrane"/>
    <property type="evidence" value="ECO:0007669"/>
    <property type="project" value="TreeGrafter"/>
</dbReference>
<dbReference type="OMA" id="ELIIRIY"/>
<keyword evidence="7" id="KW-0851">Voltage-gated channel</keyword>
<reference evidence="15 16" key="1">
    <citation type="submission" date="2008-07" db="EMBL/GenBank/DDBJ databases">
        <authorList>
            <person name="El-Sayed N."/>
            <person name="Caler E."/>
            <person name="Inman J."/>
            <person name="Amedeo P."/>
            <person name="Hass B."/>
            <person name="Wortman J."/>
        </authorList>
    </citation>
    <scope>NUCLEOTIDE SEQUENCE [LARGE SCALE GENOMIC DNA]</scope>
    <source>
        <strain evidence="16">ATCC 50983 / TXsc</strain>
    </source>
</reference>
<keyword evidence="12" id="KW-0407">Ion channel</keyword>
<dbReference type="SUPFAM" id="SSF81324">
    <property type="entry name" value="Voltage-gated potassium channels"/>
    <property type="match status" value="1"/>
</dbReference>
<dbReference type="EMBL" id="GG675180">
    <property type="protein sequence ID" value="EER13485.1"/>
    <property type="molecule type" value="Genomic_DNA"/>
</dbReference>
<accession>C5KPT8</accession>
<proteinExistence type="predicted"/>
<dbReference type="GO" id="GO:0005891">
    <property type="term" value="C:voltage-gated calcium channel complex"/>
    <property type="evidence" value="ECO:0007669"/>
    <property type="project" value="TreeGrafter"/>
</dbReference>
<evidence type="ECO:0000256" key="2">
    <source>
        <dbReference type="ARBA" id="ARBA00022448"/>
    </source>
</evidence>
<keyword evidence="4" id="KW-0107">Calcium channel</keyword>
<feature type="transmembrane region" description="Helical" evidence="13">
    <location>
        <begin position="30"/>
        <end position="48"/>
    </location>
</feature>
<dbReference type="Gene3D" id="1.10.287.70">
    <property type="match status" value="1"/>
</dbReference>
<evidence type="ECO:0000256" key="1">
    <source>
        <dbReference type="ARBA" id="ARBA00004141"/>
    </source>
</evidence>
<feature type="domain" description="Ion transport" evidence="14">
    <location>
        <begin position="3"/>
        <end position="231"/>
    </location>
</feature>
<dbReference type="AlphaFoldDB" id="C5KPT8"/>
<evidence type="ECO:0000256" key="7">
    <source>
        <dbReference type="ARBA" id="ARBA00022882"/>
    </source>
</evidence>
<dbReference type="Proteomes" id="UP000007800">
    <property type="component" value="Unassembled WGS sequence"/>
</dbReference>
<keyword evidence="10 13" id="KW-0472">Membrane</keyword>
<feature type="transmembrane region" description="Helical" evidence="13">
    <location>
        <begin position="125"/>
        <end position="144"/>
    </location>
</feature>
<organism evidence="16">
    <name type="scientific">Perkinsus marinus (strain ATCC 50983 / TXsc)</name>
    <dbReference type="NCBI Taxonomy" id="423536"/>
    <lineage>
        <taxon>Eukaryota</taxon>
        <taxon>Sar</taxon>
        <taxon>Alveolata</taxon>
        <taxon>Perkinsozoa</taxon>
        <taxon>Perkinsea</taxon>
        <taxon>Perkinsida</taxon>
        <taxon>Perkinsidae</taxon>
        <taxon>Perkinsus</taxon>
    </lineage>
</organism>
<dbReference type="InterPro" id="IPR050599">
    <property type="entry name" value="VDCC_alpha-1_subunit"/>
</dbReference>
<keyword evidence="8 13" id="KW-1133">Transmembrane helix</keyword>
<evidence type="ECO:0000259" key="14">
    <source>
        <dbReference type="Pfam" id="PF00520"/>
    </source>
</evidence>
<comment type="subcellular location">
    <subcellularLocation>
        <location evidence="1">Membrane</location>
        <topology evidence="1">Multi-pass membrane protein</topology>
    </subcellularLocation>
</comment>
<evidence type="ECO:0000313" key="16">
    <source>
        <dbReference type="Proteomes" id="UP000007800"/>
    </source>
</evidence>
<name>C5KPT8_PERM5</name>
<evidence type="ECO:0000256" key="10">
    <source>
        <dbReference type="ARBA" id="ARBA00023136"/>
    </source>
</evidence>
<dbReference type="InterPro" id="IPR005821">
    <property type="entry name" value="Ion_trans_dom"/>
</dbReference>
<evidence type="ECO:0000256" key="3">
    <source>
        <dbReference type="ARBA" id="ARBA00022568"/>
    </source>
</evidence>
<dbReference type="GeneID" id="9042226"/>
<keyword evidence="3" id="KW-0109">Calcium transport</keyword>
<dbReference type="InParanoid" id="C5KPT8"/>
<dbReference type="InterPro" id="IPR027359">
    <property type="entry name" value="Volt_channel_dom_sf"/>
</dbReference>
<keyword evidence="11" id="KW-0325">Glycoprotein</keyword>
<evidence type="ECO:0000256" key="8">
    <source>
        <dbReference type="ARBA" id="ARBA00022989"/>
    </source>
</evidence>
<keyword evidence="16" id="KW-1185">Reference proteome</keyword>
<gene>
    <name evidence="15" type="ORF">Pmar_PMAR000072</name>
</gene>
<evidence type="ECO:0000256" key="9">
    <source>
        <dbReference type="ARBA" id="ARBA00023065"/>
    </source>
</evidence>
<evidence type="ECO:0000256" key="4">
    <source>
        <dbReference type="ARBA" id="ARBA00022673"/>
    </source>
</evidence>
<feature type="transmembrane region" description="Helical" evidence="13">
    <location>
        <begin position="101"/>
        <end position="119"/>
    </location>
</feature>
<dbReference type="GO" id="GO:0008331">
    <property type="term" value="F:high voltage-gated calcium channel activity"/>
    <property type="evidence" value="ECO:0007669"/>
    <property type="project" value="TreeGrafter"/>
</dbReference>
<evidence type="ECO:0000256" key="6">
    <source>
        <dbReference type="ARBA" id="ARBA00022837"/>
    </source>
</evidence>
<evidence type="ECO:0000256" key="13">
    <source>
        <dbReference type="SAM" id="Phobius"/>
    </source>
</evidence>
<evidence type="ECO:0000256" key="12">
    <source>
        <dbReference type="ARBA" id="ARBA00023303"/>
    </source>
</evidence>